<evidence type="ECO:0000256" key="6">
    <source>
        <dbReference type="ARBA" id="ARBA00038076"/>
    </source>
</evidence>
<dbReference type="STRING" id="1503.CLPU_13c00130"/>
<dbReference type="AlphaFoldDB" id="A0A0L0W896"/>
<comment type="subcellular location">
    <subcellularLocation>
        <location evidence="1">Cell membrane</location>
        <topology evidence="1">Multi-pass membrane protein</topology>
    </subcellularLocation>
</comment>
<evidence type="ECO:0000259" key="8">
    <source>
        <dbReference type="Pfam" id="PF02687"/>
    </source>
</evidence>
<dbReference type="PANTHER" id="PTHR30572:SF4">
    <property type="entry name" value="ABC TRANSPORTER PERMEASE YTRF"/>
    <property type="match status" value="1"/>
</dbReference>
<gene>
    <name evidence="9" type="ORF">CLPU_13c00130</name>
</gene>
<dbReference type="Pfam" id="PF02687">
    <property type="entry name" value="FtsX"/>
    <property type="match status" value="2"/>
</dbReference>
<dbReference type="InterPro" id="IPR003838">
    <property type="entry name" value="ABC3_permease_C"/>
</dbReference>
<feature type="transmembrane region" description="Helical" evidence="7">
    <location>
        <begin position="20"/>
        <end position="43"/>
    </location>
</feature>
<comment type="similarity">
    <text evidence="6">Belongs to the ABC-4 integral membrane protein family.</text>
</comment>
<dbReference type="GO" id="GO:0005886">
    <property type="term" value="C:plasma membrane"/>
    <property type="evidence" value="ECO:0007669"/>
    <property type="project" value="UniProtKB-SubCell"/>
</dbReference>
<keyword evidence="9" id="KW-0449">Lipoprotein</keyword>
<name>A0A0L0W896_GOTPU</name>
<dbReference type="GO" id="GO:0022857">
    <property type="term" value="F:transmembrane transporter activity"/>
    <property type="evidence" value="ECO:0007669"/>
    <property type="project" value="TreeGrafter"/>
</dbReference>
<feature type="transmembrane region" description="Helical" evidence="7">
    <location>
        <begin position="456"/>
        <end position="477"/>
    </location>
</feature>
<dbReference type="PANTHER" id="PTHR30572">
    <property type="entry name" value="MEMBRANE COMPONENT OF TRANSPORTER-RELATED"/>
    <property type="match status" value="1"/>
</dbReference>
<sequence>MKKYQELTLRYLKAQKKRTILTIMGVISSVALITGLGILMLTMQNKEIQNTIQNTGFYHFSIKDTDKDTLKQIKNHLKVDRAGIKMEGGVAKPLETGYISVAGYDEDILDIMKENVKIVKGKLPKKENEIAIEEWIVNDMKEKPQIGENISLTLYDQTGEEAEEELNEKLYNYEYEKSEIRNKSQNIKTKEKIFKVVGILENSPNWKMTKIAKGIVTLDEIGNIKGNNVKDKAFIRVKDKLPIQESKTDILQDFKIDDKRVTDNEPLLKRMGESGNAKFDNSLIGIGIFLASLIFLATVAIIYNSFHISVVERVKQFGILRSIGTSPHQIKRIVLGESLVIGLISIPFGLIFGTVGVSIVLKILNAINFTLSGNVKISIDYRIIIVSSIVGILSVLVSAFLPAYRASKVSPIEAIMNTKVDKKVLKKIRKSWILKRIFGVEGEFAYKNIWRNKGRLFITAFSMCISIVLLIVFSTFIKHVFDRSVNNVKHGSDFILSSEHRNEIENGLTENDYNKIKNITGVKKVYSTFKESLLVTFPKEKFTKEALESKKYMDADKEIKTIGKTNYFKPDQESSLLGVNTEMIKELEKYLISGSVDENKINKENGVIIVPGMYIYDTKDKKQEENEGMELKKVDKGVNLKVGDYIYVDEDRIIYGEDTDDKNISLDKLKKLKIVGILEKFPSKYNYDYNYNTIDIVTTEKVLKTLTKKKYYDNIQISLDNNEERYEYAKGEIEKLVNDRKSTINIFDKFEEARREREQKLGVGILAYGFVTVIALIGTLNIINTIGTNLILRTREFGMLRATGMHMKQMKKMILVEGILYGIIGGMIGTVTGTGLSYILYKIMIGIGETKWTLPINAIIISVVGSIVISLLATLIPLKRVSKMNIIDSISIEE</sequence>
<dbReference type="Proteomes" id="UP000037267">
    <property type="component" value="Unassembled WGS sequence"/>
</dbReference>
<feature type="transmembrane region" description="Helical" evidence="7">
    <location>
        <begin position="765"/>
        <end position="792"/>
    </location>
</feature>
<protein>
    <submittedName>
        <fullName evidence="9">ABC-type transport system, involved in lipoprotein release, permease component</fullName>
    </submittedName>
</protein>
<reference evidence="10" key="1">
    <citation type="submission" date="2015-07" db="EMBL/GenBank/DDBJ databases">
        <title>Draft genome sequence of the purine-degrading Gottschalkia purinilyticum DSM 1384 (formerly Clostridium purinilyticum).</title>
        <authorList>
            <person name="Poehlein A."/>
            <person name="Schiel-Bengelsdorf B."/>
            <person name="Bengelsdorf F.R."/>
            <person name="Daniel R."/>
            <person name="Duerre P."/>
        </authorList>
    </citation>
    <scope>NUCLEOTIDE SEQUENCE [LARGE SCALE GENOMIC DNA]</scope>
    <source>
        <strain evidence="10">DSM 1384</strain>
    </source>
</reference>
<evidence type="ECO:0000256" key="3">
    <source>
        <dbReference type="ARBA" id="ARBA00022692"/>
    </source>
</evidence>
<feature type="domain" description="ABC3 transporter permease C-terminal" evidence="8">
    <location>
        <begin position="288"/>
        <end position="411"/>
    </location>
</feature>
<evidence type="ECO:0000256" key="5">
    <source>
        <dbReference type="ARBA" id="ARBA00023136"/>
    </source>
</evidence>
<feature type="transmembrane region" description="Helical" evidence="7">
    <location>
        <begin position="283"/>
        <end position="306"/>
    </location>
</feature>
<dbReference type="OrthoDB" id="9793166at2"/>
<feature type="transmembrane region" description="Helical" evidence="7">
    <location>
        <begin position="852"/>
        <end position="876"/>
    </location>
</feature>
<feature type="transmembrane region" description="Helical" evidence="7">
    <location>
        <begin position="339"/>
        <end position="361"/>
    </location>
</feature>
<evidence type="ECO:0000256" key="1">
    <source>
        <dbReference type="ARBA" id="ARBA00004651"/>
    </source>
</evidence>
<proteinExistence type="inferred from homology"/>
<dbReference type="EMBL" id="LGSS01000013">
    <property type="protein sequence ID" value="KNF07671.1"/>
    <property type="molecule type" value="Genomic_DNA"/>
</dbReference>
<feature type="domain" description="ABC3 transporter permease C-terminal" evidence="8">
    <location>
        <begin position="770"/>
        <end position="886"/>
    </location>
</feature>
<accession>A0A0L0W896</accession>
<evidence type="ECO:0000313" key="9">
    <source>
        <dbReference type="EMBL" id="KNF07671.1"/>
    </source>
</evidence>
<evidence type="ECO:0000256" key="4">
    <source>
        <dbReference type="ARBA" id="ARBA00022989"/>
    </source>
</evidence>
<dbReference type="RefSeq" id="WP_050355971.1">
    <property type="nucleotide sequence ID" value="NZ_LGSS01000013.1"/>
</dbReference>
<feature type="transmembrane region" description="Helical" evidence="7">
    <location>
        <begin position="381"/>
        <end position="401"/>
    </location>
</feature>
<keyword evidence="3 7" id="KW-0812">Transmembrane</keyword>
<organism evidence="9 10">
    <name type="scientific">Gottschalkia purinilytica</name>
    <name type="common">Clostridium purinilyticum</name>
    <dbReference type="NCBI Taxonomy" id="1503"/>
    <lineage>
        <taxon>Bacteria</taxon>
        <taxon>Bacillati</taxon>
        <taxon>Bacillota</taxon>
        <taxon>Tissierellia</taxon>
        <taxon>Tissierellales</taxon>
        <taxon>Gottschalkiaceae</taxon>
        <taxon>Gottschalkia</taxon>
    </lineage>
</organism>
<feature type="transmembrane region" description="Helical" evidence="7">
    <location>
        <begin position="813"/>
        <end position="840"/>
    </location>
</feature>
<keyword evidence="5 7" id="KW-0472">Membrane</keyword>
<keyword evidence="4 7" id="KW-1133">Transmembrane helix</keyword>
<evidence type="ECO:0000256" key="7">
    <source>
        <dbReference type="SAM" id="Phobius"/>
    </source>
</evidence>
<comment type="caution">
    <text evidence="9">The sequence shown here is derived from an EMBL/GenBank/DDBJ whole genome shotgun (WGS) entry which is preliminary data.</text>
</comment>
<evidence type="ECO:0000313" key="10">
    <source>
        <dbReference type="Proteomes" id="UP000037267"/>
    </source>
</evidence>
<dbReference type="InterPro" id="IPR050250">
    <property type="entry name" value="Macrolide_Exporter_MacB"/>
</dbReference>
<keyword evidence="2" id="KW-1003">Cell membrane</keyword>
<keyword evidence="10" id="KW-1185">Reference proteome</keyword>
<evidence type="ECO:0000256" key="2">
    <source>
        <dbReference type="ARBA" id="ARBA00022475"/>
    </source>
</evidence>